<keyword evidence="7" id="KW-0436">Ligase</keyword>
<dbReference type="InterPro" id="IPR047045">
    <property type="entry name" value="CobQ_N"/>
</dbReference>
<dbReference type="CDD" id="cd01750">
    <property type="entry name" value="GATase1_CobQ"/>
    <property type="match status" value="1"/>
</dbReference>
<protein>
    <recommendedName>
        <fullName evidence="4">Cobyric acid synthase</fullName>
    </recommendedName>
</protein>
<dbReference type="GO" id="GO:0009236">
    <property type="term" value="P:cobalamin biosynthetic process"/>
    <property type="evidence" value="ECO:0007669"/>
    <property type="project" value="UniProtKB-UniRule"/>
</dbReference>
<dbReference type="InterPro" id="IPR002586">
    <property type="entry name" value="CobQ/CobB/MinD/ParA_Nub-bd_dom"/>
</dbReference>
<feature type="active site" evidence="4">
    <location>
        <position position="468"/>
    </location>
</feature>
<dbReference type="NCBIfam" id="NF001989">
    <property type="entry name" value="PRK00784.1"/>
    <property type="match status" value="1"/>
</dbReference>
<dbReference type="InterPro" id="IPR004459">
    <property type="entry name" value="CobQ_synth"/>
</dbReference>
<dbReference type="Gene3D" id="3.40.50.300">
    <property type="entry name" value="P-loop containing nucleotide triphosphate hydrolases"/>
    <property type="match status" value="1"/>
</dbReference>
<organism evidence="7 8">
    <name type="scientific">Paenibacillus amylolyticus</name>
    <dbReference type="NCBI Taxonomy" id="1451"/>
    <lineage>
        <taxon>Bacteria</taxon>
        <taxon>Bacillati</taxon>
        <taxon>Bacillota</taxon>
        <taxon>Bacilli</taxon>
        <taxon>Bacillales</taxon>
        <taxon>Paenibacillaceae</taxon>
        <taxon>Paenibacillus</taxon>
    </lineage>
</organism>
<feature type="active site" description="Nucleophile" evidence="4">
    <location>
        <position position="343"/>
    </location>
</feature>
<dbReference type="AlphaFoldDB" id="A0AAP5H1I3"/>
<proteinExistence type="inferred from homology"/>
<evidence type="ECO:0000259" key="6">
    <source>
        <dbReference type="Pfam" id="PF07685"/>
    </source>
</evidence>
<dbReference type="Pfam" id="PF01656">
    <property type="entry name" value="CbiA"/>
    <property type="match status" value="1"/>
</dbReference>
<name>A0AAP5H1I3_PAEAM</name>
<keyword evidence="3 4" id="KW-0315">Glutamine amidotransferase</keyword>
<dbReference type="SUPFAM" id="SSF52317">
    <property type="entry name" value="Class I glutamine amidotransferase-like"/>
    <property type="match status" value="1"/>
</dbReference>
<comment type="caution">
    <text evidence="7">The sequence shown here is derived from an EMBL/GenBank/DDBJ whole genome shotgun (WGS) entry which is preliminary data.</text>
</comment>
<dbReference type="PROSITE" id="PS51274">
    <property type="entry name" value="GATASE_COBBQ"/>
    <property type="match status" value="1"/>
</dbReference>
<comment type="similarity">
    <text evidence="4">Belongs to the CobB/CobQ family. CobQ subfamily.</text>
</comment>
<feature type="domain" description="CobQ/CobB/MinD/ParA nucleotide binding" evidence="5">
    <location>
        <begin position="14"/>
        <end position="239"/>
    </location>
</feature>
<comment type="pathway">
    <text evidence="1 4">Cofactor biosynthesis; adenosylcobalamin biosynthesis.</text>
</comment>
<dbReference type="GO" id="GO:0016874">
    <property type="term" value="F:ligase activity"/>
    <property type="evidence" value="ECO:0007669"/>
    <property type="project" value="UniProtKB-KW"/>
</dbReference>
<dbReference type="InterPro" id="IPR029062">
    <property type="entry name" value="Class_I_gatase-like"/>
</dbReference>
<dbReference type="GO" id="GO:0015420">
    <property type="term" value="F:ABC-type vitamin B12 transporter activity"/>
    <property type="evidence" value="ECO:0007669"/>
    <property type="project" value="UniProtKB-UniRule"/>
</dbReference>
<evidence type="ECO:0000313" key="7">
    <source>
        <dbReference type="EMBL" id="MDR6724182.1"/>
    </source>
</evidence>
<dbReference type="SUPFAM" id="SSF52540">
    <property type="entry name" value="P-loop containing nucleoside triphosphate hydrolases"/>
    <property type="match status" value="1"/>
</dbReference>
<dbReference type="InterPro" id="IPR011698">
    <property type="entry name" value="GATase_3"/>
</dbReference>
<dbReference type="PANTHER" id="PTHR21343">
    <property type="entry name" value="DETHIOBIOTIN SYNTHETASE"/>
    <property type="match status" value="1"/>
</dbReference>
<dbReference type="InterPro" id="IPR033949">
    <property type="entry name" value="CobQ_GATase1"/>
</dbReference>
<dbReference type="Proteomes" id="UP001254832">
    <property type="component" value="Unassembled WGS sequence"/>
</dbReference>
<sequence>MGSASVQKTAAVLMLQGTASDVGKSVITTALCRIFKQDGFRPAPFKSQNMALNSYVTEDGKEIGRAQGAQAEACGIEATTDMNPILIKPVRDMHSQIVVHGVPFAQMSASDYRQHFLPDAKQTVMEALDRLRSTYDVVLMEGAGSPAEINLKDRDIVNMNLAGWADAPVILISDIDRGGVFASIVGTLELLEPHEVQRVKGFIINKFRGDLSLLQPGLDWLEERTGIPVLGVLPYIRDIQIEAEDSVVLDSLRHGKSGQQELDLAVIRYPRISNFTDFDALSREPDVNIRYVTSPEELGSPDAILLPGTKDTIGDLEFLRESGLEQAIARHIEREHVQLVGICGGYQMLGQHLKDPFAVEANQVQEARGMGMLPLSTTFLQNKQTVRASGWVQVKHPIRLHQEVDGAHSAVQSASPLPIEGYEIHMGVTECHEPERVSALFEIRHPGGQSFNEGWGTQDGKVWGTYLHGLFESDQFRRSWLNGLRESKGLAPLLETYSARERKEMEFDRVAESLRSALDLERIYEIMGLQTLQ</sequence>
<evidence type="ECO:0000256" key="1">
    <source>
        <dbReference type="ARBA" id="ARBA00004953"/>
    </source>
</evidence>
<dbReference type="EMBL" id="JAVDTR010000006">
    <property type="protein sequence ID" value="MDR6724182.1"/>
    <property type="molecule type" value="Genomic_DNA"/>
</dbReference>
<evidence type="ECO:0000313" key="8">
    <source>
        <dbReference type="Proteomes" id="UP001254832"/>
    </source>
</evidence>
<dbReference type="Gene3D" id="3.40.50.880">
    <property type="match status" value="1"/>
</dbReference>
<evidence type="ECO:0000256" key="3">
    <source>
        <dbReference type="ARBA" id="ARBA00022962"/>
    </source>
</evidence>
<dbReference type="InterPro" id="IPR027417">
    <property type="entry name" value="P-loop_NTPase"/>
</dbReference>
<evidence type="ECO:0000259" key="5">
    <source>
        <dbReference type="Pfam" id="PF01656"/>
    </source>
</evidence>
<comment type="function">
    <text evidence="4">Catalyzes amidations at positions B, D, E, and G on adenosylcobyrinic A,C-diamide. NH(2) groups are provided by glutamine, and one molecule of ATP is hydrogenolyzed for each amidation.</text>
</comment>
<gene>
    <name evidence="4" type="primary">cobQ</name>
    <name evidence="7" type="ORF">J2W91_002644</name>
</gene>
<reference evidence="7" key="1">
    <citation type="submission" date="2023-07" db="EMBL/GenBank/DDBJ databases">
        <title>Sorghum-associated microbial communities from plants grown in Nebraska, USA.</title>
        <authorList>
            <person name="Schachtman D."/>
        </authorList>
    </citation>
    <scope>NUCLEOTIDE SEQUENCE</scope>
    <source>
        <strain evidence="7">BE80</strain>
    </source>
</reference>
<dbReference type="HAMAP" id="MF_00028">
    <property type="entry name" value="CobQ"/>
    <property type="match status" value="1"/>
</dbReference>
<dbReference type="PANTHER" id="PTHR21343:SF1">
    <property type="entry name" value="COBYRIC ACID SYNTHASE"/>
    <property type="match status" value="1"/>
</dbReference>
<dbReference type="CDD" id="cd05389">
    <property type="entry name" value="CobQ_N"/>
    <property type="match status" value="1"/>
</dbReference>
<evidence type="ECO:0000256" key="4">
    <source>
        <dbReference type="HAMAP-Rule" id="MF_00028"/>
    </source>
</evidence>
<feature type="domain" description="CobB/CobQ-like glutamine amidotransferase" evidence="6">
    <location>
        <begin position="264"/>
        <end position="476"/>
    </location>
</feature>
<keyword evidence="2 4" id="KW-0169">Cobalamin biosynthesis</keyword>
<evidence type="ECO:0000256" key="2">
    <source>
        <dbReference type="ARBA" id="ARBA00022573"/>
    </source>
</evidence>
<accession>A0AAP5H1I3</accession>
<dbReference type="NCBIfam" id="TIGR00313">
    <property type="entry name" value="cobQ"/>
    <property type="match status" value="1"/>
</dbReference>
<dbReference type="Pfam" id="PF07685">
    <property type="entry name" value="GATase_3"/>
    <property type="match status" value="1"/>
</dbReference>